<sequence length="70" mass="8241">MENTLNYPSNYFRIQILNINDQIFLHQDIFKQKLNFKLTKGVEVTGSVNCTYYFPSKFIKSKSILFNNNG</sequence>
<reference evidence="1" key="1">
    <citation type="submission" date="2021-01" db="EMBL/GenBank/DDBJ databases">
        <authorList>
            <consortium name="Genoscope - CEA"/>
            <person name="William W."/>
        </authorList>
    </citation>
    <scope>NUCLEOTIDE SEQUENCE</scope>
</reference>
<organism evidence="1 2">
    <name type="scientific">Paramecium octaurelia</name>
    <dbReference type="NCBI Taxonomy" id="43137"/>
    <lineage>
        <taxon>Eukaryota</taxon>
        <taxon>Sar</taxon>
        <taxon>Alveolata</taxon>
        <taxon>Ciliophora</taxon>
        <taxon>Intramacronucleata</taxon>
        <taxon>Oligohymenophorea</taxon>
        <taxon>Peniculida</taxon>
        <taxon>Parameciidae</taxon>
        <taxon>Paramecium</taxon>
    </lineage>
</organism>
<evidence type="ECO:0000313" key="1">
    <source>
        <dbReference type="EMBL" id="CAD8156101.1"/>
    </source>
</evidence>
<keyword evidence="2" id="KW-1185">Reference proteome</keyword>
<accession>A0A8S1TPS1</accession>
<comment type="caution">
    <text evidence="1">The sequence shown here is derived from an EMBL/GenBank/DDBJ whole genome shotgun (WGS) entry which is preliminary data.</text>
</comment>
<gene>
    <name evidence="1" type="ORF">POCTA_138.1.T0310292</name>
</gene>
<proteinExistence type="predicted"/>
<dbReference type="AlphaFoldDB" id="A0A8S1TPS1"/>
<name>A0A8S1TPS1_PAROT</name>
<dbReference type="Proteomes" id="UP000683925">
    <property type="component" value="Unassembled WGS sequence"/>
</dbReference>
<dbReference type="EMBL" id="CAJJDP010000031">
    <property type="protein sequence ID" value="CAD8156101.1"/>
    <property type="molecule type" value="Genomic_DNA"/>
</dbReference>
<protein>
    <submittedName>
        <fullName evidence="1">Uncharacterized protein</fullName>
    </submittedName>
</protein>
<evidence type="ECO:0000313" key="2">
    <source>
        <dbReference type="Proteomes" id="UP000683925"/>
    </source>
</evidence>